<protein>
    <submittedName>
        <fullName evidence="1">Uncharacterized protein</fullName>
    </submittedName>
</protein>
<comment type="caution">
    <text evidence="1">The sequence shown here is derived from an EMBL/GenBank/DDBJ whole genome shotgun (WGS) entry which is preliminary data.</text>
</comment>
<name>A0AA44XTX8_BURVI</name>
<sequence>MADLDYVMGQNYGLSVARAARREANAAVAGANAAVSQARKVVGDWKSHADGLNSKLAQAELSKLQIEGQLARRDAQQKALREALSQVAPNHPLLGLLKKLGDEAEAATFRRAGYEVNFESRTFRKI</sequence>
<proteinExistence type="predicted"/>
<accession>A0AA44XTX8</accession>
<dbReference type="AlphaFoldDB" id="A0AA44XTX8"/>
<evidence type="ECO:0000313" key="1">
    <source>
        <dbReference type="EMBL" id="PRH38228.1"/>
    </source>
</evidence>
<dbReference type="Proteomes" id="UP000237632">
    <property type="component" value="Unassembled WGS sequence"/>
</dbReference>
<reference evidence="1 2" key="1">
    <citation type="submission" date="2018-03" db="EMBL/GenBank/DDBJ databases">
        <authorList>
            <person name="Nguyen K."/>
            <person name="Fouts D."/>
            <person name="Sutton G."/>
        </authorList>
    </citation>
    <scope>NUCLEOTIDE SEQUENCE [LARGE SCALE GENOMIC DNA]</scope>
    <source>
        <strain evidence="1 2">AU3578</strain>
    </source>
</reference>
<evidence type="ECO:0000313" key="2">
    <source>
        <dbReference type="Proteomes" id="UP000237632"/>
    </source>
</evidence>
<dbReference type="EMBL" id="PVHK01000248">
    <property type="protein sequence ID" value="PRH38228.1"/>
    <property type="molecule type" value="Genomic_DNA"/>
</dbReference>
<organism evidence="1 2">
    <name type="scientific">Burkholderia vietnamiensis</name>
    <dbReference type="NCBI Taxonomy" id="60552"/>
    <lineage>
        <taxon>Bacteria</taxon>
        <taxon>Pseudomonadati</taxon>
        <taxon>Pseudomonadota</taxon>
        <taxon>Betaproteobacteria</taxon>
        <taxon>Burkholderiales</taxon>
        <taxon>Burkholderiaceae</taxon>
        <taxon>Burkholderia</taxon>
        <taxon>Burkholderia cepacia complex</taxon>
    </lineage>
</organism>
<gene>
    <name evidence="1" type="ORF">C6T65_32910</name>
</gene>
<dbReference type="RefSeq" id="WP_060080891.1">
    <property type="nucleotide sequence ID" value="NZ_CADFFR010000050.1"/>
</dbReference>